<reference evidence="2 3" key="1">
    <citation type="submission" date="2020-02" db="EMBL/GenBank/DDBJ databases">
        <title>Draft genome sequence of Haematococcus lacustris strain NIES-144.</title>
        <authorList>
            <person name="Morimoto D."/>
            <person name="Nakagawa S."/>
            <person name="Yoshida T."/>
            <person name="Sawayama S."/>
        </authorList>
    </citation>
    <scope>NUCLEOTIDE SEQUENCE [LARGE SCALE GENOMIC DNA]</scope>
    <source>
        <strain evidence="2 3">NIES-144</strain>
    </source>
</reference>
<gene>
    <name evidence="2" type="ORF">HaLaN_11433</name>
</gene>
<dbReference type="Proteomes" id="UP000485058">
    <property type="component" value="Unassembled WGS sequence"/>
</dbReference>
<evidence type="ECO:0000313" key="3">
    <source>
        <dbReference type="Proteomes" id="UP000485058"/>
    </source>
</evidence>
<evidence type="ECO:0000313" key="2">
    <source>
        <dbReference type="EMBL" id="GFH15239.1"/>
    </source>
</evidence>
<protein>
    <submittedName>
        <fullName evidence="2">Rhodanese domain-containing protein</fullName>
    </submittedName>
</protein>
<dbReference type="AlphaFoldDB" id="A0A699Z7R1"/>
<dbReference type="Pfam" id="PF00581">
    <property type="entry name" value="Rhodanese"/>
    <property type="match status" value="1"/>
</dbReference>
<accession>A0A699Z7R1</accession>
<organism evidence="2 3">
    <name type="scientific">Haematococcus lacustris</name>
    <name type="common">Green alga</name>
    <name type="synonym">Haematococcus pluvialis</name>
    <dbReference type="NCBI Taxonomy" id="44745"/>
    <lineage>
        <taxon>Eukaryota</taxon>
        <taxon>Viridiplantae</taxon>
        <taxon>Chlorophyta</taxon>
        <taxon>core chlorophytes</taxon>
        <taxon>Chlorophyceae</taxon>
        <taxon>CS clade</taxon>
        <taxon>Chlamydomonadales</taxon>
        <taxon>Haematococcaceae</taxon>
        <taxon>Haematococcus</taxon>
    </lineage>
</organism>
<dbReference type="Gene3D" id="3.40.250.10">
    <property type="entry name" value="Rhodanese-like domain"/>
    <property type="match status" value="1"/>
</dbReference>
<evidence type="ECO:0000259" key="1">
    <source>
        <dbReference type="PROSITE" id="PS50206"/>
    </source>
</evidence>
<dbReference type="PROSITE" id="PS50206">
    <property type="entry name" value="RHODANESE_3"/>
    <property type="match status" value="1"/>
</dbReference>
<sequence length="70" mass="7329">VSTPLTRVVVMDAEGGPAARSVARAVRAEGLYNAYVMKSGFQGWQQAQLPVTLSRGISYEASAADLACGQ</sequence>
<dbReference type="EMBL" id="BLLF01000823">
    <property type="protein sequence ID" value="GFH15239.1"/>
    <property type="molecule type" value="Genomic_DNA"/>
</dbReference>
<dbReference type="InterPro" id="IPR036873">
    <property type="entry name" value="Rhodanese-like_dom_sf"/>
</dbReference>
<feature type="non-terminal residue" evidence="2">
    <location>
        <position position="1"/>
    </location>
</feature>
<keyword evidence="3" id="KW-1185">Reference proteome</keyword>
<comment type="caution">
    <text evidence="2">The sequence shown here is derived from an EMBL/GenBank/DDBJ whole genome shotgun (WGS) entry which is preliminary data.</text>
</comment>
<dbReference type="InterPro" id="IPR001763">
    <property type="entry name" value="Rhodanese-like_dom"/>
</dbReference>
<feature type="domain" description="Rhodanese" evidence="1">
    <location>
        <begin position="6"/>
        <end position="53"/>
    </location>
</feature>
<name>A0A699Z7R1_HAELA</name>
<proteinExistence type="predicted"/>
<dbReference type="SUPFAM" id="SSF52821">
    <property type="entry name" value="Rhodanese/Cell cycle control phosphatase"/>
    <property type="match status" value="1"/>
</dbReference>